<dbReference type="GO" id="GO:0032543">
    <property type="term" value="P:mitochondrial translation"/>
    <property type="evidence" value="ECO:0007669"/>
    <property type="project" value="InterPro"/>
</dbReference>
<feature type="compositionally biased region" description="Basic and acidic residues" evidence="1">
    <location>
        <begin position="38"/>
        <end position="58"/>
    </location>
</feature>
<evidence type="ECO:0000259" key="2">
    <source>
        <dbReference type="Pfam" id="PF10213"/>
    </source>
</evidence>
<evidence type="ECO:0000313" key="4">
    <source>
        <dbReference type="Proteomes" id="UP001190700"/>
    </source>
</evidence>
<accession>A0AAE0GLA5</accession>
<gene>
    <name evidence="3" type="ORF">CYMTET_12097</name>
</gene>
<feature type="compositionally biased region" description="Basic and acidic residues" evidence="1">
    <location>
        <begin position="134"/>
        <end position="145"/>
    </location>
</feature>
<comment type="caution">
    <text evidence="3">The sequence shown here is derived from an EMBL/GenBank/DDBJ whole genome shotgun (WGS) entry which is preliminary data.</text>
</comment>
<feature type="region of interest" description="Disordered" evidence="1">
    <location>
        <begin position="31"/>
        <end position="146"/>
    </location>
</feature>
<feature type="compositionally biased region" description="Acidic residues" evidence="1">
    <location>
        <begin position="77"/>
        <end position="133"/>
    </location>
</feature>
<name>A0AAE0GLA5_9CHLO</name>
<feature type="domain" description="Small ribosomal subunit protein mS35 mitochondrial conserved" evidence="2">
    <location>
        <begin position="223"/>
        <end position="303"/>
    </location>
</feature>
<organism evidence="3 4">
    <name type="scientific">Cymbomonas tetramitiformis</name>
    <dbReference type="NCBI Taxonomy" id="36881"/>
    <lineage>
        <taxon>Eukaryota</taxon>
        <taxon>Viridiplantae</taxon>
        <taxon>Chlorophyta</taxon>
        <taxon>Pyramimonadophyceae</taxon>
        <taxon>Pyramimonadales</taxon>
        <taxon>Pyramimonadaceae</taxon>
        <taxon>Cymbomonas</taxon>
    </lineage>
</organism>
<sequence length="315" mass="35993">MPQAPLSSKFYVAFQGPKIEGKLRESVIFGSRLLSTGEDDRTKEAGTGEITETGKSETADTGTGESEAESGNKVEEAGEEFGENEDDKDDWDGQEDLNELEEDDEEEDDEEEDDEEEDDEEEDDEEEDYEEEDGVRSLRADRDSYDDMEDEAELWPEAEEILGDFEDLYNPRPLIEKTFNDTGDDEMDFIFEDESLEEEPPFEGATRVLNWEMHMVLQPGEDQEHPLHRKVKMWFDVAEMQMNLGATDACMDRVIALVGPRHTTKHGGEKGRVTLTCEKFNDREDNRREVMQILHDLIDEGMKAGTPEDPLLQLS</sequence>
<dbReference type="EMBL" id="LGRX02004556">
    <property type="protein sequence ID" value="KAK3280050.1"/>
    <property type="molecule type" value="Genomic_DNA"/>
</dbReference>
<evidence type="ECO:0000313" key="3">
    <source>
        <dbReference type="EMBL" id="KAK3280050.1"/>
    </source>
</evidence>
<evidence type="ECO:0000256" key="1">
    <source>
        <dbReference type="SAM" id="MobiDB-lite"/>
    </source>
</evidence>
<dbReference type="Pfam" id="PF10213">
    <property type="entry name" value="MRP-S28"/>
    <property type="match status" value="1"/>
</dbReference>
<dbReference type="GO" id="GO:0005763">
    <property type="term" value="C:mitochondrial small ribosomal subunit"/>
    <property type="evidence" value="ECO:0007669"/>
    <property type="project" value="TreeGrafter"/>
</dbReference>
<dbReference type="InterPro" id="IPR039848">
    <property type="entry name" value="Ribosomal_mS35_mt"/>
</dbReference>
<dbReference type="Proteomes" id="UP001190700">
    <property type="component" value="Unassembled WGS sequence"/>
</dbReference>
<protein>
    <recommendedName>
        <fullName evidence="2">Small ribosomal subunit protein mS35 mitochondrial conserved domain-containing protein</fullName>
    </recommendedName>
</protein>
<dbReference type="GO" id="GO:0003735">
    <property type="term" value="F:structural constituent of ribosome"/>
    <property type="evidence" value="ECO:0007669"/>
    <property type="project" value="InterPro"/>
</dbReference>
<proteinExistence type="predicted"/>
<keyword evidence="4" id="KW-1185">Reference proteome</keyword>
<dbReference type="PANTHER" id="PTHR13490">
    <property type="entry name" value="MITOCHONDRIAL 28S RIBOSOMAL PROTEIN S28"/>
    <property type="match status" value="1"/>
</dbReference>
<dbReference type="PANTHER" id="PTHR13490:SF0">
    <property type="entry name" value="SMALL RIBOSOMAL SUBUNIT PROTEIN MS35"/>
    <property type="match status" value="1"/>
</dbReference>
<dbReference type="InterPro" id="IPR019349">
    <property type="entry name" value="Ribosomal_mS35_mit"/>
</dbReference>
<dbReference type="AlphaFoldDB" id="A0AAE0GLA5"/>
<reference evidence="3 4" key="1">
    <citation type="journal article" date="2015" name="Genome Biol. Evol.">
        <title>Comparative Genomics of a Bacterivorous Green Alga Reveals Evolutionary Causalities and Consequences of Phago-Mixotrophic Mode of Nutrition.</title>
        <authorList>
            <person name="Burns J.A."/>
            <person name="Paasch A."/>
            <person name="Narechania A."/>
            <person name="Kim E."/>
        </authorList>
    </citation>
    <scope>NUCLEOTIDE SEQUENCE [LARGE SCALE GENOMIC DNA]</scope>
    <source>
        <strain evidence="3 4">PLY_AMNH</strain>
    </source>
</reference>